<dbReference type="GeneID" id="9671880"/>
<organism evidence="1 2">
    <name type="scientific">Fusarium vanettenii (strain ATCC MYA-4622 / CBS 123669 / FGSC 9596 / NRRL 45880 / 77-13-4)</name>
    <name type="common">Fusarium solani subsp. pisi</name>
    <dbReference type="NCBI Taxonomy" id="660122"/>
    <lineage>
        <taxon>Eukaryota</taxon>
        <taxon>Fungi</taxon>
        <taxon>Dikarya</taxon>
        <taxon>Ascomycota</taxon>
        <taxon>Pezizomycotina</taxon>
        <taxon>Sordariomycetes</taxon>
        <taxon>Hypocreomycetidae</taxon>
        <taxon>Hypocreales</taxon>
        <taxon>Nectriaceae</taxon>
        <taxon>Fusarium</taxon>
        <taxon>Fusarium solani species complex</taxon>
        <taxon>Fusarium vanettenii</taxon>
    </lineage>
</organism>
<dbReference type="RefSeq" id="XP_003047888.1">
    <property type="nucleotide sequence ID" value="XM_003047842.1"/>
</dbReference>
<dbReference type="eggNOG" id="ENOG502RS5V">
    <property type="taxonomic scope" value="Eukaryota"/>
</dbReference>
<dbReference type="HOGENOM" id="CLU_737779_0_0_1"/>
<dbReference type="OMA" id="RIMAHIT"/>
<dbReference type="VEuPathDB" id="FungiDB:NECHADRAFT_79830"/>
<dbReference type="OrthoDB" id="4984599at2759"/>
<reference evidence="1 2" key="1">
    <citation type="journal article" date="2009" name="PLoS Genet.">
        <title>The genome of Nectria haematococca: contribution of supernumerary chromosomes to gene expansion.</title>
        <authorList>
            <person name="Coleman J.J."/>
            <person name="Rounsley S.D."/>
            <person name="Rodriguez-Carres M."/>
            <person name="Kuo A."/>
            <person name="Wasmann C.C."/>
            <person name="Grimwood J."/>
            <person name="Schmutz J."/>
            <person name="Taga M."/>
            <person name="White G.J."/>
            <person name="Zhou S."/>
            <person name="Schwartz D.C."/>
            <person name="Freitag M."/>
            <person name="Ma L.J."/>
            <person name="Danchin E.G."/>
            <person name="Henrissat B."/>
            <person name="Coutinho P.M."/>
            <person name="Nelson D.R."/>
            <person name="Straney D."/>
            <person name="Napoli C.A."/>
            <person name="Barker B.M."/>
            <person name="Gribskov M."/>
            <person name="Rep M."/>
            <person name="Kroken S."/>
            <person name="Molnar I."/>
            <person name="Rensing C."/>
            <person name="Kennell J.C."/>
            <person name="Zamora J."/>
            <person name="Farman M.L."/>
            <person name="Selker E.U."/>
            <person name="Salamov A."/>
            <person name="Shapiro H."/>
            <person name="Pangilinan J."/>
            <person name="Lindquist E."/>
            <person name="Lamers C."/>
            <person name="Grigoriev I.V."/>
            <person name="Geiser D.M."/>
            <person name="Covert S.F."/>
            <person name="Temporini E."/>
            <person name="Vanetten H.D."/>
        </authorList>
    </citation>
    <scope>NUCLEOTIDE SEQUENCE [LARGE SCALE GENOMIC DNA]</scope>
    <source>
        <strain evidence="2">ATCC MYA-4622 / CBS 123669 / FGSC 9596 / NRRL 45880 / 77-13-4</strain>
    </source>
</reference>
<sequence length="370" mass="43188">MESRRNSSPLYLSRSPQLHCADQWLDWFFDLRSKARTIGIWDNMDPYEPDGPDDELILPKAKSFVKLKTRLIKDAQDNNKPDPLDADILRMYDILLRETETKLAIYHERAVKEEAIRNLIMDTVHPDIYEAAMNTLPGKHTLRQHIKSIQDIYAPTSLFLQSRVNVAYRAVLDEARAGNCDPEAWVHKWRKAFTRAEEFGSPYVQGREAVSDFLTAVDAYFAPGWGLSTYGDYTDSLDNEKANMTLQTISQSFFYYINDIPARSKLDTRHTENVAQAQVIKVDMSCPCGRRNHPWEAEECSILEFAIRGYKDGRTNSFSRKRRNDILRELWKNQWGDLRLRLEKKGWDIPEAVWPRVEEGPYWLEYPPLY</sequence>
<evidence type="ECO:0000313" key="2">
    <source>
        <dbReference type="Proteomes" id="UP000005206"/>
    </source>
</evidence>
<name>C7Z0B3_FUSV7</name>
<dbReference type="InParanoid" id="C7Z0B3"/>
<dbReference type="AlphaFoldDB" id="C7Z0B3"/>
<protein>
    <submittedName>
        <fullName evidence="1">Uncharacterized protein</fullName>
    </submittedName>
</protein>
<proteinExistence type="predicted"/>
<gene>
    <name evidence="1" type="ORF">NECHADRAFT_79830</name>
</gene>
<keyword evidence="2" id="KW-1185">Reference proteome</keyword>
<dbReference type="EMBL" id="GG698905">
    <property type="protein sequence ID" value="EEU42175.1"/>
    <property type="molecule type" value="Genomic_DNA"/>
</dbReference>
<dbReference type="Proteomes" id="UP000005206">
    <property type="component" value="Chromosome 5"/>
</dbReference>
<accession>C7Z0B3</accession>
<dbReference type="KEGG" id="nhe:NECHADRAFT_79830"/>
<evidence type="ECO:0000313" key="1">
    <source>
        <dbReference type="EMBL" id="EEU42175.1"/>
    </source>
</evidence>